<sequence length="67" mass="7715">QCFEGRPQYFHYITLHLRPLASIENELYSGFAPIKSFSPSGFMPANLGTRGEIENLKSRRINFYLCS</sequence>
<feature type="non-terminal residue" evidence="1">
    <location>
        <position position="67"/>
    </location>
</feature>
<reference evidence="1" key="2">
    <citation type="submission" date="2023-05" db="EMBL/GenBank/DDBJ databases">
        <authorList>
            <person name="Fouks B."/>
        </authorList>
    </citation>
    <scope>NUCLEOTIDE SEQUENCE</scope>
    <source>
        <strain evidence="1">Stay&amp;Tobe</strain>
        <tissue evidence="1">Testes</tissue>
    </source>
</reference>
<accession>A0AAD8AAE8</accession>
<dbReference type="Proteomes" id="UP001233999">
    <property type="component" value="Unassembled WGS sequence"/>
</dbReference>
<evidence type="ECO:0000313" key="1">
    <source>
        <dbReference type="EMBL" id="KAJ9595005.1"/>
    </source>
</evidence>
<keyword evidence="2" id="KW-1185">Reference proteome</keyword>
<feature type="non-terminal residue" evidence="1">
    <location>
        <position position="1"/>
    </location>
</feature>
<proteinExistence type="predicted"/>
<name>A0AAD8AAE8_DIPPU</name>
<reference evidence="1" key="1">
    <citation type="journal article" date="2023" name="IScience">
        <title>Live-bearing cockroach genome reveals convergent evolutionary mechanisms linked to viviparity in insects and beyond.</title>
        <authorList>
            <person name="Fouks B."/>
            <person name="Harrison M.C."/>
            <person name="Mikhailova A.A."/>
            <person name="Marchal E."/>
            <person name="English S."/>
            <person name="Carruthers M."/>
            <person name="Jennings E.C."/>
            <person name="Chiamaka E.L."/>
            <person name="Frigard R.A."/>
            <person name="Pippel M."/>
            <person name="Attardo G.M."/>
            <person name="Benoit J.B."/>
            <person name="Bornberg-Bauer E."/>
            <person name="Tobe S.S."/>
        </authorList>
    </citation>
    <scope>NUCLEOTIDE SEQUENCE</scope>
    <source>
        <strain evidence="1">Stay&amp;Tobe</strain>
    </source>
</reference>
<dbReference type="AlphaFoldDB" id="A0AAD8AAE8"/>
<gene>
    <name evidence="1" type="ORF">L9F63_013727</name>
</gene>
<evidence type="ECO:0000313" key="2">
    <source>
        <dbReference type="Proteomes" id="UP001233999"/>
    </source>
</evidence>
<organism evidence="1 2">
    <name type="scientific">Diploptera punctata</name>
    <name type="common">Pacific beetle cockroach</name>
    <dbReference type="NCBI Taxonomy" id="6984"/>
    <lineage>
        <taxon>Eukaryota</taxon>
        <taxon>Metazoa</taxon>
        <taxon>Ecdysozoa</taxon>
        <taxon>Arthropoda</taxon>
        <taxon>Hexapoda</taxon>
        <taxon>Insecta</taxon>
        <taxon>Pterygota</taxon>
        <taxon>Neoptera</taxon>
        <taxon>Polyneoptera</taxon>
        <taxon>Dictyoptera</taxon>
        <taxon>Blattodea</taxon>
        <taxon>Blaberoidea</taxon>
        <taxon>Blaberidae</taxon>
        <taxon>Diplopterinae</taxon>
        <taxon>Diploptera</taxon>
    </lineage>
</organism>
<protein>
    <submittedName>
        <fullName evidence="1">Uncharacterized protein</fullName>
    </submittedName>
</protein>
<comment type="caution">
    <text evidence="1">The sequence shown here is derived from an EMBL/GenBank/DDBJ whole genome shotgun (WGS) entry which is preliminary data.</text>
</comment>
<dbReference type="EMBL" id="JASPKZ010002700">
    <property type="protein sequence ID" value="KAJ9595005.1"/>
    <property type="molecule type" value="Genomic_DNA"/>
</dbReference>